<protein>
    <submittedName>
        <fullName evidence="1">Uncharacterized protein</fullName>
    </submittedName>
</protein>
<name>A0ABX1SIP6_9PSEU</name>
<gene>
    <name evidence="1" type="ORF">HF526_25900</name>
</gene>
<evidence type="ECO:0000313" key="1">
    <source>
        <dbReference type="EMBL" id="NMI00713.1"/>
    </source>
</evidence>
<accession>A0ABX1SIP6</accession>
<dbReference type="RefSeq" id="WP_169384180.1">
    <property type="nucleotide sequence ID" value="NZ_JAAXLA010000063.1"/>
</dbReference>
<sequence length="51" mass="5795">MSKETEERLRRLADEYTEAVNMAIAEDREDLAEQIAAEYPDAALRILTDAP</sequence>
<dbReference type="EMBL" id="JAAXLA010000063">
    <property type="protein sequence ID" value="NMI00713.1"/>
    <property type="molecule type" value="Genomic_DNA"/>
</dbReference>
<dbReference type="Proteomes" id="UP000820669">
    <property type="component" value="Unassembled WGS sequence"/>
</dbReference>
<evidence type="ECO:0000313" key="2">
    <source>
        <dbReference type="Proteomes" id="UP000820669"/>
    </source>
</evidence>
<organism evidence="1 2">
    <name type="scientific">Pseudonocardia acidicola</name>
    <dbReference type="NCBI Taxonomy" id="2724939"/>
    <lineage>
        <taxon>Bacteria</taxon>
        <taxon>Bacillati</taxon>
        <taxon>Actinomycetota</taxon>
        <taxon>Actinomycetes</taxon>
        <taxon>Pseudonocardiales</taxon>
        <taxon>Pseudonocardiaceae</taxon>
        <taxon>Pseudonocardia</taxon>
    </lineage>
</organism>
<comment type="caution">
    <text evidence="1">The sequence shown here is derived from an EMBL/GenBank/DDBJ whole genome shotgun (WGS) entry which is preliminary data.</text>
</comment>
<reference evidence="1 2" key="1">
    <citation type="submission" date="2020-04" db="EMBL/GenBank/DDBJ databases">
        <authorList>
            <person name="Klaysubun C."/>
            <person name="Duangmal K."/>
            <person name="Lipun K."/>
        </authorList>
    </citation>
    <scope>NUCLEOTIDE SEQUENCE [LARGE SCALE GENOMIC DNA]</scope>
    <source>
        <strain evidence="1 2">K10HN5</strain>
    </source>
</reference>
<proteinExistence type="predicted"/>
<keyword evidence="2" id="KW-1185">Reference proteome</keyword>